<accession>A0A0U1RJT4</accession>
<gene>
    <name evidence="2" type="ordered locus">NMA1838</name>
</gene>
<proteinExistence type="predicted"/>
<dbReference type="Proteomes" id="UP000000626">
    <property type="component" value="Chromosome"/>
</dbReference>
<dbReference type="EMBL" id="AL157959">
    <property type="protein sequence ID" value="CAM08959.1"/>
    <property type="molecule type" value="Genomic_DNA"/>
</dbReference>
<evidence type="ECO:0000259" key="1">
    <source>
        <dbReference type="PROSITE" id="PS50943"/>
    </source>
</evidence>
<dbReference type="AlphaFoldDB" id="A0A0U1RJT4"/>
<reference evidence="2 3" key="1">
    <citation type="journal article" date="2000" name="Nature">
        <title>Complete DNA sequence of a serogroup A strain of Neisseria meningitidis Z2491.</title>
        <authorList>
            <person name="Parkhill J."/>
            <person name="Achtman M."/>
            <person name="James K.D."/>
            <person name="Bentley S.D."/>
            <person name="Churcher C."/>
            <person name="Klee S.R."/>
            <person name="Morelli G."/>
            <person name="Basham D."/>
            <person name="Brown D."/>
            <person name="Chillingworth T."/>
            <person name="Davies R.M."/>
            <person name="Davis P."/>
            <person name="Devlin K."/>
            <person name="Feltwell T."/>
            <person name="Hamlin N."/>
            <person name="Holroyd S."/>
            <person name="Jagels K."/>
            <person name="Leather S."/>
            <person name="Moule S."/>
            <person name="Mungall K."/>
            <person name="Quail M.A."/>
            <person name="Rajandream M.A."/>
            <person name="Rutherford K.M."/>
            <person name="Simmonds M."/>
            <person name="Skelton J."/>
            <person name="Whitehead S."/>
            <person name="Spratt B.G."/>
            <person name="Barrell B.G."/>
        </authorList>
    </citation>
    <scope>NUCLEOTIDE SEQUENCE [LARGE SCALE GENOMIC DNA]</scope>
    <source>
        <strain evidence="3">DSM 15465 / Z2491</strain>
    </source>
</reference>
<organism evidence="2 3">
    <name type="scientific">Neisseria meningitidis serogroup A / serotype 4A (strain DSM 15465 / Z2491)</name>
    <dbReference type="NCBI Taxonomy" id="122587"/>
    <lineage>
        <taxon>Bacteria</taxon>
        <taxon>Pseudomonadati</taxon>
        <taxon>Pseudomonadota</taxon>
        <taxon>Betaproteobacteria</taxon>
        <taxon>Neisseriales</taxon>
        <taxon>Neisseriaceae</taxon>
        <taxon>Neisseria</taxon>
    </lineage>
</organism>
<feature type="domain" description="HTH cro/C1-type" evidence="1">
    <location>
        <begin position="10"/>
        <end position="67"/>
    </location>
</feature>
<dbReference type="InterPro" id="IPR010982">
    <property type="entry name" value="Lambda_DNA-bd_dom_sf"/>
</dbReference>
<dbReference type="PROSITE" id="PS50943">
    <property type="entry name" value="HTH_CROC1"/>
    <property type="match status" value="1"/>
</dbReference>
<dbReference type="SMART" id="SM00530">
    <property type="entry name" value="HTH_XRE"/>
    <property type="match status" value="1"/>
</dbReference>
<dbReference type="GO" id="GO:0003677">
    <property type="term" value="F:DNA binding"/>
    <property type="evidence" value="ECO:0007669"/>
    <property type="project" value="UniProtKB-KW"/>
</dbReference>
<evidence type="ECO:0000313" key="3">
    <source>
        <dbReference type="Proteomes" id="UP000000626"/>
    </source>
</evidence>
<dbReference type="KEGG" id="nma:NMA1838"/>
<dbReference type="Pfam" id="PF12844">
    <property type="entry name" value="HTH_19"/>
    <property type="match status" value="1"/>
</dbReference>
<dbReference type="EnsemblBacteria" id="CAM08959">
    <property type="protein sequence ID" value="CAM08959"/>
    <property type="gene ID" value="NMA1838"/>
</dbReference>
<dbReference type="RefSeq" id="WP_002212738.1">
    <property type="nucleotide sequence ID" value="NC_003116.1"/>
</dbReference>
<dbReference type="CDD" id="cd00093">
    <property type="entry name" value="HTH_XRE"/>
    <property type="match status" value="1"/>
</dbReference>
<name>A0A0U1RJT4_NEIMA</name>
<dbReference type="InterPro" id="IPR001387">
    <property type="entry name" value="Cro/C1-type_HTH"/>
</dbReference>
<dbReference type="HOGENOM" id="CLU_144164_1_0_4"/>
<dbReference type="Gene3D" id="1.10.260.40">
    <property type="entry name" value="lambda repressor-like DNA-binding domains"/>
    <property type="match status" value="1"/>
</dbReference>
<dbReference type="SUPFAM" id="SSF47413">
    <property type="entry name" value="lambda repressor-like DNA-binding domains"/>
    <property type="match status" value="1"/>
</dbReference>
<sequence length="128" mass="14008">MGLTKFGAAVREARRQTKQTLQTMAATLGTSPAFLSAIETGRSKVPMDFVKKVEDFFENLGQPIDGLKQKAMVSNENVSLSGLSLQQQMLVAGFASSDFSKEQLDKFAELLRTIHHKDSQKEGDDAAN</sequence>
<dbReference type="GeneID" id="93387745"/>
<keyword evidence="2" id="KW-0238">DNA-binding</keyword>
<evidence type="ECO:0000313" key="2">
    <source>
        <dbReference type="EMBL" id="CAM08959.1"/>
    </source>
</evidence>
<protein>
    <submittedName>
        <fullName evidence="2">Hypothetical DNA-binding protein</fullName>
    </submittedName>
</protein>